<dbReference type="InterPro" id="IPR058912">
    <property type="entry name" value="HTH_animal"/>
</dbReference>
<dbReference type="Proteomes" id="UP000265140">
    <property type="component" value="Chromosome 21"/>
</dbReference>
<dbReference type="CDD" id="cd10442">
    <property type="entry name" value="GIY-YIG_PLEs"/>
    <property type="match status" value="1"/>
</dbReference>
<feature type="region of interest" description="Disordered" evidence="1">
    <location>
        <begin position="988"/>
        <end position="1033"/>
    </location>
</feature>
<dbReference type="GeneTree" id="ENSGT00840000129931"/>
<evidence type="ECO:0000313" key="3">
    <source>
        <dbReference type="Ensembl" id="ENSELUP00000055875.2"/>
    </source>
</evidence>
<dbReference type="Gene3D" id="3.40.50.1110">
    <property type="entry name" value="SGNH hydrolase"/>
    <property type="match status" value="1"/>
</dbReference>
<reference evidence="4" key="1">
    <citation type="journal article" date="2014" name="PLoS ONE">
        <title>The genome and linkage map of the northern pike (Esox lucius): conserved synteny revealed between the salmonid sister group and the Neoteleostei.</title>
        <authorList>
            <person name="Rondeau E.B."/>
            <person name="Minkley D.R."/>
            <person name="Leong J.S."/>
            <person name="Messmer A.M."/>
            <person name="Jantzen J.R."/>
            <person name="von Schalburg K.R."/>
            <person name="Lemon C."/>
            <person name="Bird N.H."/>
            <person name="Koop B.F."/>
        </authorList>
    </citation>
    <scope>NUCLEOTIDE SEQUENCE</scope>
</reference>
<dbReference type="PROSITE" id="PS50164">
    <property type="entry name" value="GIY_YIG"/>
    <property type="match status" value="1"/>
</dbReference>
<reference evidence="3" key="3">
    <citation type="submission" date="2025-08" db="UniProtKB">
        <authorList>
            <consortium name="Ensembl"/>
        </authorList>
    </citation>
    <scope>IDENTIFICATION</scope>
</reference>
<dbReference type="InterPro" id="IPR000305">
    <property type="entry name" value="GIY-YIG_endonuc"/>
</dbReference>
<dbReference type="PANTHER" id="PTHR21301:SF10">
    <property type="entry name" value="REVERSE TRANSCRIPTASE DOMAIN-CONTAINING PROTEIN"/>
    <property type="match status" value="1"/>
</dbReference>
<keyword evidence="4" id="KW-1185">Reference proteome</keyword>
<dbReference type="InParanoid" id="A0A6Q2XS22"/>
<dbReference type="SUPFAM" id="SSF52266">
    <property type="entry name" value="SGNH hydrolase"/>
    <property type="match status" value="1"/>
</dbReference>
<dbReference type="Pfam" id="PF26215">
    <property type="entry name" value="HTH_animal"/>
    <property type="match status" value="1"/>
</dbReference>
<dbReference type="Ensembl" id="ENSELUT00000066392.2">
    <property type="protein sequence ID" value="ENSELUP00000055875.2"/>
    <property type="gene ID" value="ENSELUG00000031523.2"/>
</dbReference>
<dbReference type="PANTHER" id="PTHR21301">
    <property type="entry name" value="REVERSE TRANSCRIPTASE"/>
    <property type="match status" value="1"/>
</dbReference>
<dbReference type="Bgee" id="ENSELUG00000031523">
    <property type="expression patterns" value="Expressed in heart and 1 other cell type or tissue"/>
</dbReference>
<accession>A0A6Q2XS22</accession>
<evidence type="ECO:0000259" key="2">
    <source>
        <dbReference type="PROSITE" id="PS50164"/>
    </source>
</evidence>
<reference evidence="3" key="2">
    <citation type="submission" date="2020-02" db="EMBL/GenBank/DDBJ databases">
        <title>Esox lucius (northern pike) genome, fEsoLuc1, primary haplotype.</title>
        <authorList>
            <person name="Myers G."/>
            <person name="Karagic N."/>
            <person name="Meyer A."/>
            <person name="Pippel M."/>
            <person name="Reichard M."/>
            <person name="Winkler S."/>
            <person name="Tracey A."/>
            <person name="Sims Y."/>
            <person name="Howe K."/>
            <person name="Rhie A."/>
            <person name="Formenti G."/>
            <person name="Durbin R."/>
            <person name="Fedrigo O."/>
            <person name="Jarvis E.D."/>
        </authorList>
    </citation>
    <scope>NUCLEOTIDE SEQUENCE [LARGE SCALE GENOMIC DNA]</scope>
</reference>
<feature type="domain" description="GIY-YIG" evidence="2">
    <location>
        <begin position="897"/>
        <end position="990"/>
    </location>
</feature>
<feature type="compositionally biased region" description="Basic and acidic residues" evidence="1">
    <location>
        <begin position="991"/>
        <end position="1008"/>
    </location>
</feature>
<feature type="region of interest" description="Disordered" evidence="1">
    <location>
        <begin position="20"/>
        <end position="59"/>
    </location>
</feature>
<evidence type="ECO:0000256" key="1">
    <source>
        <dbReference type="SAM" id="MobiDB-lite"/>
    </source>
</evidence>
<organism evidence="3 4">
    <name type="scientific">Esox lucius</name>
    <name type="common">Northern pike</name>
    <dbReference type="NCBI Taxonomy" id="8010"/>
    <lineage>
        <taxon>Eukaryota</taxon>
        <taxon>Metazoa</taxon>
        <taxon>Chordata</taxon>
        <taxon>Craniata</taxon>
        <taxon>Vertebrata</taxon>
        <taxon>Euteleostomi</taxon>
        <taxon>Actinopterygii</taxon>
        <taxon>Neopterygii</taxon>
        <taxon>Teleostei</taxon>
        <taxon>Protacanthopterygii</taxon>
        <taxon>Esociformes</taxon>
        <taxon>Esocidae</taxon>
        <taxon>Esox</taxon>
    </lineage>
</organism>
<dbReference type="AlphaFoldDB" id="A0A6Q2XS22"/>
<proteinExistence type="predicted"/>
<name>A0A6Q2XS22_ESOLU</name>
<evidence type="ECO:0000313" key="4">
    <source>
        <dbReference type="Proteomes" id="UP000265140"/>
    </source>
</evidence>
<protein>
    <recommendedName>
        <fullName evidence="2">GIY-YIG domain-containing protein</fullName>
    </recommendedName>
</protein>
<dbReference type="InterPro" id="IPR036514">
    <property type="entry name" value="SGNH_hydro_sf"/>
</dbReference>
<reference evidence="3" key="4">
    <citation type="submission" date="2025-09" db="UniProtKB">
        <authorList>
            <consortium name="Ensembl"/>
        </authorList>
    </citation>
    <scope>IDENTIFICATION</scope>
</reference>
<dbReference type="Pfam" id="PF01541">
    <property type="entry name" value="GIY-YIG"/>
    <property type="match status" value="1"/>
</dbReference>
<dbReference type="SUPFAM" id="SSF82771">
    <property type="entry name" value="GIY-YIG endonuclease"/>
    <property type="match status" value="1"/>
</dbReference>
<sequence>MATIPLQGPCVATGECTIQTSDDEEETRPVTLVPDTAPPSPQDLPQVEVHSHHPPILPTPPQTITAAQTRLSFSRPAMISTLVTRRPFRHLNTLNKMKDWRIHHKQKTIIMGDSNVYRIPPFTYQYIQIDSYPGATFRHAESILAKSQASPTVQKLILAFGINNKAQSPEKTSIRQLQGAIRMATRACPNAQVLVPLINFSPDLPKRERDNLTRLNDYISQHLLAIPKLPEELFNTEKDRVHWSQHTERRLLDHWVAYLNPNPNPSNETGDRYVFNLSKCFTPTGAQLSLLCRGLTFIPVVDGHSSLKTRSQIRHDIQQCHRRLRLAVYYRDQPDSTPPPFTHRSTWVPPRDAMPPSVLNLISSDLEYFHNEFRTSRLKPNLNPWELEAHKALVNNKDIIIKPADKGSAIVIMDREQYLWEGYRQLQDTTCYTKLPKPIYKDTIPMVDKILKSLFTKRFINHKQLLYLQGNSEPRARLFYMLPKIHKPRPSWNRAGEIPPGRPIVSDCDSETYYTAEYIDSFLNPLSVHHPSYVKDTYHFVQIVQNLVIPTDALLFTMDVDSLYTNIDIQEGIQSIRNIFHKYPDAKRPDKELLQLLEINLARNDFEFDNNYFLQIKGTAIGKKFAPAYANIFMAEWDTSALAACPKRPTQFYRYLDDIWGIWTHSKEEFTVFLSTLNSHNPSIKVKSTSSDTAVDFLDTTVYKGPKFNETGKLDIKVFFKETDTHALLYRSSFHPQHTYAGLLKSQLLRFHRICTRREDFELATQTLFSALINRGYTHTMFRKALKSYLDPKPQNLDTLLPVIATYSPHTVRLLRVLRNNFNRFYQESNLLPDHSLIAAYRRNKNLQDSLVRAKIRPLSAPKRTTGKDSFYKHKTWAINNSTKEVYKTQGDTSALTKNCVYLISCKHCKLQYVGETRNNLLTRFTQHRYNITRKRSTGVPLTQHFIAQGWDCLEAVVLEANPRWSTAQRRRAEKIWIARLGTTQPLGLNERYRGNRGHAESPEEGPKRPTSPQRKGSQHDPLSPLLCLPPWN</sequence>
<dbReference type="Gene3D" id="3.40.1440.10">
    <property type="entry name" value="GIY-YIG endonuclease"/>
    <property type="match status" value="1"/>
</dbReference>
<dbReference type="InterPro" id="IPR035901">
    <property type="entry name" value="GIY-YIG_endonuc_sf"/>
</dbReference>